<sequence>MAREVIEVAPADDPDRTLWLHELGNTLRRRFTVTGILADLEDSIKLGQEAIDTTPNDYIHRGALLDSLGVHLAIRFAKTGSLPDLERAIQVARQAIDMVADSDHDRAFRLTHLANHLGERYERTGSSIDLEEAIEVAQSALHERYGRTGNLAELNKVIDICCGIAKAAPKGSQDQALFVSHLAGYLGDRYLRAGDLNDLDEAIQLSQEALTTLPPGHADIPSLSSNVSIWLAERYTRNRETSDVEEAIKMGHQSIAVAQPGNSSLAQYISNLADCYWNRHTLTNCMDDFDDAPWHFTPAKNLFFALSVLEKGRGVLAAAIEQIRVDVLDLKESHPDLAGRFPELSQILDTPIQGSDSASAQAIANRRGEASIELDSLIVEIRKYPGFSHFLESPNEDEIRAAASLGPVVVINLSKFHYDAILVEQHQIRSLPLPHLTMDKMNEKESQDSSTSPSMLEWLWDVAAKPILQALGIEGLPPDDNWPHIWWIPTIRLSRLPFHAFGYHFPGSAETVLDRAVSSYSSSIQALINGRKHYSPSAQAKAVLVARHCWAD</sequence>
<dbReference type="AlphaFoldDB" id="A0A8J5TQP0"/>
<dbReference type="EMBL" id="JAELUQ010000011">
    <property type="protein sequence ID" value="KAG7406518.1"/>
    <property type="molecule type" value="Genomic_DNA"/>
</dbReference>
<evidence type="ECO:0000313" key="2">
    <source>
        <dbReference type="Proteomes" id="UP000694050"/>
    </source>
</evidence>
<evidence type="ECO:0008006" key="3">
    <source>
        <dbReference type="Google" id="ProtNLM"/>
    </source>
</evidence>
<protein>
    <recommendedName>
        <fullName evidence="3">CHAT domain-containing protein</fullName>
    </recommendedName>
</protein>
<proteinExistence type="predicted"/>
<reference evidence="1" key="1">
    <citation type="submission" date="2021-04" db="EMBL/GenBank/DDBJ databases">
        <title>First draft genome resource for Brassicaceae pathogens Fusarium oxysporum f. sp. raphani and Fusarium oxysporum f. sp. rapae.</title>
        <authorList>
            <person name="Asai S."/>
        </authorList>
    </citation>
    <scope>NUCLEOTIDE SEQUENCE</scope>
    <source>
        <strain evidence="1">Tf1208</strain>
    </source>
</reference>
<organism evidence="1 2">
    <name type="scientific">Fusarium oxysporum f. sp. rapae</name>
    <dbReference type="NCBI Taxonomy" id="485398"/>
    <lineage>
        <taxon>Eukaryota</taxon>
        <taxon>Fungi</taxon>
        <taxon>Dikarya</taxon>
        <taxon>Ascomycota</taxon>
        <taxon>Pezizomycotina</taxon>
        <taxon>Sordariomycetes</taxon>
        <taxon>Hypocreomycetidae</taxon>
        <taxon>Hypocreales</taxon>
        <taxon>Nectriaceae</taxon>
        <taxon>Fusarium</taxon>
        <taxon>Fusarium oxysporum species complex</taxon>
    </lineage>
</organism>
<dbReference type="Proteomes" id="UP000694050">
    <property type="component" value="Unassembled WGS sequence"/>
</dbReference>
<name>A0A8J5TQP0_FUSOX</name>
<comment type="caution">
    <text evidence="1">The sequence shown here is derived from an EMBL/GenBank/DDBJ whole genome shotgun (WGS) entry which is preliminary data.</text>
</comment>
<evidence type="ECO:0000313" key="1">
    <source>
        <dbReference type="EMBL" id="KAG7406518.1"/>
    </source>
</evidence>
<accession>A0A8J5TQP0</accession>
<gene>
    <name evidence="1" type="ORF">Forpe1208_v014072</name>
</gene>